<dbReference type="InterPro" id="IPR036830">
    <property type="entry name" value="PP_kinase_middle_dom_sf"/>
</dbReference>
<evidence type="ECO:0000259" key="9">
    <source>
        <dbReference type="Pfam" id="PF13089"/>
    </source>
</evidence>
<dbReference type="Pfam" id="PF17941">
    <property type="entry name" value="PP_kinase_C_1"/>
    <property type="match status" value="1"/>
</dbReference>
<dbReference type="PIRSF" id="PIRSF015589">
    <property type="entry name" value="PP_kinase"/>
    <property type="match status" value="1"/>
</dbReference>
<dbReference type="InterPro" id="IPR003414">
    <property type="entry name" value="PP_kinase"/>
</dbReference>
<feature type="domain" description="Polyphosphate kinase C-terminal" evidence="11">
    <location>
        <begin position="328"/>
        <end position="493"/>
    </location>
</feature>
<evidence type="ECO:0000256" key="5">
    <source>
        <dbReference type="ARBA" id="ARBA00022840"/>
    </source>
</evidence>
<dbReference type="GO" id="GO:0006799">
    <property type="term" value="P:polyphosphate biosynthetic process"/>
    <property type="evidence" value="ECO:0007669"/>
    <property type="project" value="UniProtKB-UniRule"/>
</dbReference>
<dbReference type="Gene3D" id="1.20.58.310">
    <property type="entry name" value="Polyphosphate kinase N-terminal domain"/>
    <property type="match status" value="1"/>
</dbReference>
<dbReference type="PANTHER" id="PTHR30218:SF0">
    <property type="entry name" value="POLYPHOSPHATE KINASE"/>
    <property type="match status" value="1"/>
</dbReference>
<feature type="binding site" evidence="6">
    <location>
        <position position="402"/>
    </location>
    <ligand>
        <name>Mg(2+)</name>
        <dbReference type="ChEBI" id="CHEBI:18420"/>
    </ligand>
</feature>
<dbReference type="NCBIfam" id="TIGR03705">
    <property type="entry name" value="poly_P_kin"/>
    <property type="match status" value="1"/>
</dbReference>
<dbReference type="EMBL" id="DRLD01000165">
    <property type="protein sequence ID" value="HED10234.1"/>
    <property type="molecule type" value="Genomic_DNA"/>
</dbReference>
<keyword evidence="3 6" id="KW-0547">Nucleotide-binding</keyword>
<keyword evidence="6" id="KW-0460">Magnesium</keyword>
<reference evidence="12" key="1">
    <citation type="journal article" date="2020" name="mSystems">
        <title>Genome- and Community-Level Interaction Insights into Carbon Utilization and Element Cycling Functions of Hydrothermarchaeota in Hydrothermal Sediment.</title>
        <authorList>
            <person name="Zhou Z."/>
            <person name="Liu Y."/>
            <person name="Xu W."/>
            <person name="Pan J."/>
            <person name="Luo Z.H."/>
            <person name="Li M."/>
        </authorList>
    </citation>
    <scope>NUCLEOTIDE SEQUENCE [LARGE SCALE GENOMIC DNA]</scope>
    <source>
        <strain evidence="12">HyVt-456</strain>
    </source>
</reference>
<evidence type="ECO:0000256" key="4">
    <source>
        <dbReference type="ARBA" id="ARBA00022777"/>
    </source>
</evidence>
<dbReference type="PANTHER" id="PTHR30218">
    <property type="entry name" value="POLYPHOSPHATE KINASE"/>
    <property type="match status" value="1"/>
</dbReference>
<keyword evidence="1 6" id="KW-0597">Phosphoprotein</keyword>
<dbReference type="InterPro" id="IPR024953">
    <property type="entry name" value="PP_kinase_middle"/>
</dbReference>
<evidence type="ECO:0000256" key="1">
    <source>
        <dbReference type="ARBA" id="ARBA00022553"/>
    </source>
</evidence>
<dbReference type="Pfam" id="PF13090">
    <property type="entry name" value="PP_kinase_C"/>
    <property type="match status" value="1"/>
</dbReference>
<dbReference type="NCBIfam" id="NF003917">
    <property type="entry name" value="PRK05443.1-1"/>
    <property type="match status" value="1"/>
</dbReference>
<evidence type="ECO:0000259" key="8">
    <source>
        <dbReference type="Pfam" id="PF02503"/>
    </source>
</evidence>
<dbReference type="InterPro" id="IPR025198">
    <property type="entry name" value="PPK_N_dom"/>
</dbReference>
<keyword evidence="6" id="KW-0479">Metal-binding</keyword>
<dbReference type="Gene3D" id="3.30.1840.10">
    <property type="entry name" value="Polyphosphate kinase middle domain"/>
    <property type="match status" value="1"/>
</dbReference>
<feature type="domain" description="Polyphosphate kinase middle" evidence="8">
    <location>
        <begin position="119"/>
        <end position="302"/>
    </location>
</feature>
<organism evidence="12">
    <name type="scientific">Caldithrix abyssi</name>
    <dbReference type="NCBI Taxonomy" id="187145"/>
    <lineage>
        <taxon>Bacteria</taxon>
        <taxon>Pseudomonadati</taxon>
        <taxon>Calditrichota</taxon>
        <taxon>Calditrichia</taxon>
        <taxon>Calditrichales</taxon>
        <taxon>Calditrichaceae</taxon>
        <taxon>Caldithrix</taxon>
    </lineage>
</organism>
<dbReference type="CDD" id="cd09164">
    <property type="entry name" value="PLDc_EcPPK1_C1_like"/>
    <property type="match status" value="1"/>
</dbReference>
<feature type="binding site" evidence="6">
    <location>
        <position position="45"/>
    </location>
    <ligand>
        <name>ATP</name>
        <dbReference type="ChEBI" id="CHEBI:30616"/>
    </ligand>
</feature>
<evidence type="ECO:0000256" key="2">
    <source>
        <dbReference type="ARBA" id="ARBA00022679"/>
    </source>
</evidence>
<dbReference type="AlphaFoldDB" id="A0A7V1LLK2"/>
<keyword evidence="2 6" id="KW-0808">Transferase</keyword>
<feature type="active site" description="Phosphohistidine intermediate" evidence="6">
    <location>
        <position position="432"/>
    </location>
</feature>
<evidence type="ECO:0000313" key="12">
    <source>
        <dbReference type="EMBL" id="HED10234.1"/>
    </source>
</evidence>
<gene>
    <name evidence="12" type="primary">ppk1</name>
    <name evidence="6" type="synonym">ppk</name>
    <name evidence="12" type="ORF">ENJ10_06070</name>
</gene>
<dbReference type="EC" id="2.7.4.1" evidence="6 7"/>
<dbReference type="GO" id="GO:0005524">
    <property type="term" value="F:ATP binding"/>
    <property type="evidence" value="ECO:0007669"/>
    <property type="project" value="UniProtKB-KW"/>
</dbReference>
<dbReference type="InterPro" id="IPR041108">
    <property type="entry name" value="PP_kinase_C_1"/>
</dbReference>
<dbReference type="InterPro" id="IPR025200">
    <property type="entry name" value="PPK_C_dom2"/>
</dbReference>
<keyword evidence="4 6" id="KW-0418">Kinase</keyword>
<feature type="binding site" evidence="6">
    <location>
        <position position="561"/>
    </location>
    <ligand>
        <name>ATP</name>
        <dbReference type="ChEBI" id="CHEBI:30616"/>
    </ligand>
</feature>
<dbReference type="GO" id="GO:0008976">
    <property type="term" value="F:polyphosphate kinase activity"/>
    <property type="evidence" value="ECO:0007669"/>
    <property type="project" value="UniProtKB-UniRule"/>
</dbReference>
<evidence type="ECO:0000256" key="6">
    <source>
        <dbReference type="HAMAP-Rule" id="MF_00347"/>
    </source>
</evidence>
<sequence>MKKKECFVNRELSWLSFNARVLQEADDPDVPLLERLRFLGIFSNNLDEFYRVRVATHQRMVEAGIKSKKIGNPKKVLQQIQRRVVRLREHFDKVFTEVLDALKKENIYILNERQLDKKQMEAVLGYFQEKVRPRLVPIMLSTQPGFPYLKNQVIYLAVHMSHSRDPEKEGYALIEVPSGLLQRFIPLPSSGLKKCIIMLDDVIRIGLGDIFAILDYDRFAAYTIKMTRDAEFDISEDITKSFYEKIAKSIKQREKGNIVRFVYDREMPDPLLKFILKRIKMTSMENLISGGRYHNARDFIGFPDMGLKHLTYKPLPPLLHSAIKPRKSIFDSIRQKDILLCYPYQSYSHVIDFLREAAIDPRVKSIKITLYRVAKNSSVINALINARRNGKDVMAVFELQARFDEEANIHWASELANEGAHILDGVPGLKVHAKLCQVTRLENGREKLYSYISTGNFNEATARVYSDHGLFTAHPQINNEVNKVFSFLENNYKTANYKHLLVSPFYMRNRIKKLIKNEIKNAQKGEKSGITLKLNNLVDSAMIRLLYSASQAGVPVKLLIRGICSLIPGVPGMSENIEAYAIVDKYLEHSRILSFYAGGQNLIYLSSADWMIRNLDNRIEVATPVYDPDIKEELHTYLHFQFLDNQKTRLLNDQEANYYKQDTKEAPHRAQVEYYNYLAARTEER</sequence>
<dbReference type="GO" id="GO:0009358">
    <property type="term" value="C:polyphosphate kinase complex"/>
    <property type="evidence" value="ECO:0007669"/>
    <property type="project" value="InterPro"/>
</dbReference>
<name>A0A7V1LLK2_CALAY</name>
<dbReference type="SUPFAM" id="SSF140356">
    <property type="entry name" value="PPK N-terminal domain-like"/>
    <property type="match status" value="1"/>
</dbReference>
<feature type="domain" description="Polyphosphate kinase N-terminal" evidence="9">
    <location>
        <begin position="7"/>
        <end position="109"/>
    </location>
</feature>
<dbReference type="Pfam" id="PF13089">
    <property type="entry name" value="PP_kinase_N"/>
    <property type="match status" value="1"/>
</dbReference>
<dbReference type="Proteomes" id="UP000886005">
    <property type="component" value="Unassembled WGS sequence"/>
</dbReference>
<feature type="binding site" evidence="6">
    <location>
        <position position="589"/>
    </location>
    <ligand>
        <name>ATP</name>
        <dbReference type="ChEBI" id="CHEBI:30616"/>
    </ligand>
</feature>
<feature type="binding site" evidence="6">
    <location>
        <position position="465"/>
    </location>
    <ligand>
        <name>ATP</name>
        <dbReference type="ChEBI" id="CHEBI:30616"/>
    </ligand>
</feature>
<comment type="PTM">
    <text evidence="6 7">An intermediate of this reaction is the autophosphorylated ppk in which a phosphate is covalently linked to a histidine residue through a N-P bond.</text>
</comment>
<dbReference type="SUPFAM" id="SSF143724">
    <property type="entry name" value="PHP14-like"/>
    <property type="match status" value="1"/>
</dbReference>
<comment type="caution">
    <text evidence="12">The sequence shown here is derived from an EMBL/GenBank/DDBJ whole genome shotgun (WGS) entry which is preliminary data.</text>
</comment>
<comment type="similarity">
    <text evidence="6 7">Belongs to the polyphosphate kinase 1 (PPK1) family.</text>
</comment>
<dbReference type="GO" id="GO:0046872">
    <property type="term" value="F:metal ion binding"/>
    <property type="evidence" value="ECO:0007669"/>
    <property type="project" value="UniProtKB-KW"/>
</dbReference>
<dbReference type="CDD" id="cd09167">
    <property type="entry name" value="PLDc_EcPPK1_C2_like"/>
    <property type="match status" value="1"/>
</dbReference>
<accession>A0A7V1LLK2</accession>
<comment type="cofactor">
    <cofactor evidence="6">
        <name>Mg(2+)</name>
        <dbReference type="ChEBI" id="CHEBI:18420"/>
    </cofactor>
</comment>
<comment type="function">
    <text evidence="6 7">Catalyzes the reversible transfer of the terminal phosphate of ATP to form a long-chain polyphosphate (polyP).</text>
</comment>
<feature type="domain" description="Polyphosphate kinase C-terminal" evidence="10">
    <location>
        <begin position="500"/>
        <end position="671"/>
    </location>
</feature>
<dbReference type="SUPFAM" id="SSF56024">
    <property type="entry name" value="Phospholipase D/nuclease"/>
    <property type="match status" value="2"/>
</dbReference>
<protein>
    <recommendedName>
        <fullName evidence="6 7">Polyphosphate kinase</fullName>
        <ecNumber evidence="6 7">2.7.4.1</ecNumber>
    </recommendedName>
    <alternativeName>
        <fullName evidence="6">ATP-polyphosphate phosphotransferase</fullName>
    </alternativeName>
    <alternativeName>
        <fullName evidence="6">Polyphosphoric acid kinase</fullName>
    </alternativeName>
</protein>
<dbReference type="HAMAP" id="MF_00347">
    <property type="entry name" value="Polyphosphate_kinase"/>
    <property type="match status" value="1"/>
</dbReference>
<dbReference type="InterPro" id="IPR036832">
    <property type="entry name" value="PPK_N_dom_sf"/>
</dbReference>
<dbReference type="Pfam" id="PF02503">
    <property type="entry name" value="PP_kinase"/>
    <property type="match status" value="1"/>
</dbReference>
<evidence type="ECO:0000259" key="10">
    <source>
        <dbReference type="Pfam" id="PF13090"/>
    </source>
</evidence>
<proteinExistence type="inferred from homology"/>
<keyword evidence="5 6" id="KW-0067">ATP-binding</keyword>
<comment type="catalytic activity">
    <reaction evidence="6 7">
        <text>[phosphate](n) + ATP = [phosphate](n+1) + ADP</text>
        <dbReference type="Rhea" id="RHEA:19573"/>
        <dbReference type="Rhea" id="RHEA-COMP:9859"/>
        <dbReference type="Rhea" id="RHEA-COMP:14280"/>
        <dbReference type="ChEBI" id="CHEBI:16838"/>
        <dbReference type="ChEBI" id="CHEBI:30616"/>
        <dbReference type="ChEBI" id="CHEBI:456216"/>
        <dbReference type="EC" id="2.7.4.1"/>
    </reaction>
</comment>
<evidence type="ECO:0000256" key="7">
    <source>
        <dbReference type="RuleBase" id="RU003800"/>
    </source>
</evidence>
<feature type="binding site" evidence="6">
    <location>
        <position position="372"/>
    </location>
    <ligand>
        <name>Mg(2+)</name>
        <dbReference type="ChEBI" id="CHEBI:18420"/>
    </ligand>
</feature>
<evidence type="ECO:0000259" key="11">
    <source>
        <dbReference type="Pfam" id="PF17941"/>
    </source>
</evidence>
<dbReference type="Gene3D" id="3.30.870.10">
    <property type="entry name" value="Endonuclease Chain A"/>
    <property type="match status" value="2"/>
</dbReference>
<evidence type="ECO:0000256" key="3">
    <source>
        <dbReference type="ARBA" id="ARBA00022741"/>
    </source>
</evidence>